<keyword evidence="11 12" id="KW-0472">Membrane</keyword>
<keyword evidence="5 12" id="KW-0812">Transmembrane</keyword>
<keyword evidence="7" id="KW-0378">Hydrolase</keyword>
<evidence type="ECO:0000256" key="11">
    <source>
        <dbReference type="ARBA" id="ARBA00023136"/>
    </source>
</evidence>
<evidence type="ECO:0000256" key="8">
    <source>
        <dbReference type="ARBA" id="ARBA00022833"/>
    </source>
</evidence>
<dbReference type="RefSeq" id="WP_186934894.1">
    <property type="nucleotide sequence ID" value="NZ_JACOPS010000001.1"/>
</dbReference>
<feature type="transmembrane region" description="Helical" evidence="12">
    <location>
        <begin position="154"/>
        <end position="173"/>
    </location>
</feature>
<feature type="transmembrane region" description="Helical" evidence="12">
    <location>
        <begin position="12"/>
        <end position="41"/>
    </location>
</feature>
<name>A0ABR7HJG5_9FIRM</name>
<dbReference type="EMBL" id="JACOPS010000001">
    <property type="protein sequence ID" value="MBC5727635.1"/>
    <property type="molecule type" value="Genomic_DNA"/>
</dbReference>
<evidence type="ECO:0000256" key="1">
    <source>
        <dbReference type="ARBA" id="ARBA00001947"/>
    </source>
</evidence>
<proteinExistence type="inferred from homology"/>
<evidence type="ECO:0000256" key="5">
    <source>
        <dbReference type="ARBA" id="ARBA00022692"/>
    </source>
</evidence>
<feature type="transmembrane region" description="Helical" evidence="12">
    <location>
        <begin position="179"/>
        <end position="196"/>
    </location>
</feature>
<dbReference type="PANTHER" id="PTHR39188:SF3">
    <property type="entry name" value="STAGE IV SPORULATION PROTEIN FB"/>
    <property type="match status" value="1"/>
</dbReference>
<gene>
    <name evidence="14" type="ORF">H8R91_03620</name>
</gene>
<evidence type="ECO:0000313" key="15">
    <source>
        <dbReference type="Proteomes" id="UP000636755"/>
    </source>
</evidence>
<comment type="caution">
    <text evidence="14">The sequence shown here is derived from an EMBL/GenBank/DDBJ whole genome shotgun (WGS) entry which is preliminary data.</text>
</comment>
<evidence type="ECO:0000256" key="2">
    <source>
        <dbReference type="ARBA" id="ARBA00004141"/>
    </source>
</evidence>
<keyword evidence="10" id="KW-0482">Metalloprotease</keyword>
<keyword evidence="4 14" id="KW-0645">Protease</keyword>
<feature type="transmembrane region" description="Helical" evidence="12">
    <location>
        <begin position="83"/>
        <end position="105"/>
    </location>
</feature>
<evidence type="ECO:0000259" key="13">
    <source>
        <dbReference type="Pfam" id="PF02163"/>
    </source>
</evidence>
<evidence type="ECO:0000256" key="4">
    <source>
        <dbReference type="ARBA" id="ARBA00022670"/>
    </source>
</evidence>
<accession>A0ABR7HJG5</accession>
<keyword evidence="9 12" id="KW-1133">Transmembrane helix</keyword>
<reference evidence="14 15" key="1">
    <citation type="submission" date="2020-08" db="EMBL/GenBank/DDBJ databases">
        <title>Genome public.</title>
        <authorList>
            <person name="Liu C."/>
            <person name="Sun Q."/>
        </authorList>
    </citation>
    <scope>NUCLEOTIDE SEQUENCE [LARGE SCALE GENOMIC DNA]</scope>
    <source>
        <strain evidence="14 15">NSJ-71</strain>
    </source>
</reference>
<dbReference type="GO" id="GO:0008233">
    <property type="term" value="F:peptidase activity"/>
    <property type="evidence" value="ECO:0007669"/>
    <property type="project" value="UniProtKB-KW"/>
</dbReference>
<dbReference type="InterPro" id="IPR008915">
    <property type="entry name" value="Peptidase_M50"/>
</dbReference>
<dbReference type="Pfam" id="PF02163">
    <property type="entry name" value="Peptidase_M50"/>
    <property type="match status" value="1"/>
</dbReference>
<evidence type="ECO:0000256" key="12">
    <source>
        <dbReference type="SAM" id="Phobius"/>
    </source>
</evidence>
<keyword evidence="8" id="KW-0862">Zinc</keyword>
<evidence type="ECO:0000256" key="10">
    <source>
        <dbReference type="ARBA" id="ARBA00023049"/>
    </source>
</evidence>
<comment type="subcellular location">
    <subcellularLocation>
        <location evidence="2">Membrane</location>
        <topology evidence="2">Multi-pass membrane protein</topology>
    </subcellularLocation>
</comment>
<keyword evidence="6" id="KW-0479">Metal-binding</keyword>
<feature type="transmembrane region" description="Helical" evidence="12">
    <location>
        <begin position="117"/>
        <end position="142"/>
    </location>
</feature>
<keyword evidence="15" id="KW-1185">Reference proteome</keyword>
<comment type="similarity">
    <text evidence="3">Belongs to the peptidase M50B family.</text>
</comment>
<comment type="cofactor">
    <cofactor evidence="1">
        <name>Zn(2+)</name>
        <dbReference type="ChEBI" id="CHEBI:29105"/>
    </cofactor>
</comment>
<evidence type="ECO:0000256" key="6">
    <source>
        <dbReference type="ARBA" id="ARBA00022723"/>
    </source>
</evidence>
<feature type="domain" description="Peptidase M50" evidence="13">
    <location>
        <begin position="114"/>
        <end position="163"/>
    </location>
</feature>
<dbReference type="GO" id="GO:0006508">
    <property type="term" value="P:proteolysis"/>
    <property type="evidence" value="ECO:0007669"/>
    <property type="project" value="UniProtKB-KW"/>
</dbReference>
<sequence length="202" mass="23020">MKFELFNIKFSVSYTLLCLIAVCIILDIFGGFVMCSFAVVIHESGHLLMMLIFGSKPKKISISLFEIAINDESRQQRSDLQNFLIVFFGPFANFICFIIIFLIYLCIGTDLLKFAYVNLSLCLLNLLPVMSFDGGQLLYILLSRRFTGHTAEKAVNIITFIALFPIAVLGFIILFNSDYNFSLLFVCGYIILSLVFKNNRYF</sequence>
<dbReference type="Proteomes" id="UP000636755">
    <property type="component" value="Unassembled WGS sequence"/>
</dbReference>
<protein>
    <submittedName>
        <fullName evidence="14">Site-2 protease family protein</fullName>
    </submittedName>
</protein>
<evidence type="ECO:0000256" key="7">
    <source>
        <dbReference type="ARBA" id="ARBA00022801"/>
    </source>
</evidence>
<evidence type="ECO:0000313" key="14">
    <source>
        <dbReference type="EMBL" id="MBC5727635.1"/>
    </source>
</evidence>
<evidence type="ECO:0000256" key="9">
    <source>
        <dbReference type="ARBA" id="ARBA00022989"/>
    </source>
</evidence>
<organism evidence="14 15">
    <name type="scientific">Ruminococcus intestinalis</name>
    <dbReference type="NCBI Taxonomy" id="2763066"/>
    <lineage>
        <taxon>Bacteria</taxon>
        <taxon>Bacillati</taxon>
        <taxon>Bacillota</taxon>
        <taxon>Clostridia</taxon>
        <taxon>Eubacteriales</taxon>
        <taxon>Oscillospiraceae</taxon>
        <taxon>Ruminococcus</taxon>
    </lineage>
</organism>
<evidence type="ECO:0000256" key="3">
    <source>
        <dbReference type="ARBA" id="ARBA00007931"/>
    </source>
</evidence>
<dbReference type="PANTHER" id="PTHR39188">
    <property type="entry name" value="MEMBRANE-ASSOCIATED ZINC METALLOPROTEASE M50B"/>
    <property type="match status" value="1"/>
</dbReference>